<accession>A0A512HTV9</accession>
<protein>
    <recommendedName>
        <fullName evidence="1">HTH cro/C1-type domain-containing protein</fullName>
    </recommendedName>
</protein>
<dbReference type="EMBL" id="BJZQ01000004">
    <property type="protein sequence ID" value="GEO88887.1"/>
    <property type="molecule type" value="Genomic_DNA"/>
</dbReference>
<dbReference type="PROSITE" id="PS50943">
    <property type="entry name" value="HTH_CROC1"/>
    <property type="match status" value="1"/>
</dbReference>
<reference evidence="2 3" key="1">
    <citation type="submission" date="2019-07" db="EMBL/GenBank/DDBJ databases">
        <title>Whole genome shotgun sequence of Aeromicrobium flavum NBRC 107625.</title>
        <authorList>
            <person name="Hosoyama A."/>
            <person name="Uohara A."/>
            <person name="Ohji S."/>
            <person name="Ichikawa N."/>
        </authorList>
    </citation>
    <scope>NUCLEOTIDE SEQUENCE [LARGE SCALE GENOMIC DNA]</scope>
    <source>
        <strain evidence="2 3">NBRC 107625</strain>
    </source>
</reference>
<dbReference type="InterPro" id="IPR001387">
    <property type="entry name" value="Cro/C1-type_HTH"/>
</dbReference>
<gene>
    <name evidence="2" type="ORF">AFL01nite_12140</name>
</gene>
<evidence type="ECO:0000313" key="2">
    <source>
        <dbReference type="EMBL" id="GEO88887.1"/>
    </source>
</evidence>
<dbReference type="CDD" id="cd00093">
    <property type="entry name" value="HTH_XRE"/>
    <property type="match status" value="1"/>
</dbReference>
<dbReference type="Gene3D" id="1.10.260.40">
    <property type="entry name" value="lambda repressor-like DNA-binding domains"/>
    <property type="match status" value="1"/>
</dbReference>
<dbReference type="AlphaFoldDB" id="A0A512HTV9"/>
<evidence type="ECO:0000313" key="3">
    <source>
        <dbReference type="Proteomes" id="UP000321769"/>
    </source>
</evidence>
<dbReference type="SMART" id="SM00530">
    <property type="entry name" value="HTH_XRE"/>
    <property type="match status" value="1"/>
</dbReference>
<feature type="domain" description="HTH cro/C1-type" evidence="1">
    <location>
        <begin position="21"/>
        <end position="80"/>
    </location>
</feature>
<dbReference type="RefSeq" id="WP_146826470.1">
    <property type="nucleotide sequence ID" value="NZ_BAAAYQ010000001.1"/>
</dbReference>
<dbReference type="InterPro" id="IPR010982">
    <property type="entry name" value="Lambda_DNA-bd_dom_sf"/>
</dbReference>
<dbReference type="GO" id="GO:0003677">
    <property type="term" value="F:DNA binding"/>
    <property type="evidence" value="ECO:0007669"/>
    <property type="project" value="InterPro"/>
</dbReference>
<keyword evidence="3" id="KW-1185">Reference proteome</keyword>
<dbReference type="OrthoDB" id="4545613at2"/>
<sequence>MKQRQRGNPAGNTNAHVAANLRRARQSAGLDLRELASRVQRAGRAISHSAISKIENEERRVDVDDLVVFAYVLDTTPAALLTPPEDAPAPTGLPDGDYLDEEIWAWMRDLSPLIAGRLVWFWYGQAESTRRRIELNKNLVEMHVAKGQDEGITTAAEYEARIAKDEDRLLFIKARIVALDPAAADRIVQEDPSRWGPAPSTDTP</sequence>
<dbReference type="Proteomes" id="UP000321769">
    <property type="component" value="Unassembled WGS sequence"/>
</dbReference>
<dbReference type="SUPFAM" id="SSF47413">
    <property type="entry name" value="lambda repressor-like DNA-binding domains"/>
    <property type="match status" value="1"/>
</dbReference>
<comment type="caution">
    <text evidence="2">The sequence shown here is derived from an EMBL/GenBank/DDBJ whole genome shotgun (WGS) entry which is preliminary data.</text>
</comment>
<proteinExistence type="predicted"/>
<name>A0A512HTV9_9ACTN</name>
<evidence type="ECO:0000259" key="1">
    <source>
        <dbReference type="PROSITE" id="PS50943"/>
    </source>
</evidence>
<dbReference type="Pfam" id="PF13560">
    <property type="entry name" value="HTH_31"/>
    <property type="match status" value="1"/>
</dbReference>
<organism evidence="2 3">
    <name type="scientific">Aeromicrobium flavum</name>
    <dbReference type="NCBI Taxonomy" id="416568"/>
    <lineage>
        <taxon>Bacteria</taxon>
        <taxon>Bacillati</taxon>
        <taxon>Actinomycetota</taxon>
        <taxon>Actinomycetes</taxon>
        <taxon>Propionibacteriales</taxon>
        <taxon>Nocardioidaceae</taxon>
        <taxon>Aeromicrobium</taxon>
    </lineage>
</organism>